<evidence type="ECO:0000313" key="1">
    <source>
        <dbReference type="EMBL" id="EKE85268.1"/>
    </source>
</evidence>
<sequence length="268" mass="30612">MSITLQEFIDTHTLKPREGLRVVTRHSETVVLRSDNEWLFYSSNAPTVCVEHLAILPADSEPEQFDDMLRWVPGKQQHQLHIKPVLPHLPVVVKPTRGIAIPGNSRAQFYTAIPMSLQLFINPAMPHSEPEPVYEMATEPLQQTWFGLNTREGEVCFASADYLRLSPELLDVAAHHVLMELRVVNKESRTLRIDKLNIPVMYLPIYQLSNQQYWSPTVTIINERHSDALKLNYARTIGRKADNPKLVGEARLKSDSRTFFRALEAIIG</sequence>
<accession>K2KBT1</accession>
<dbReference type="RefSeq" id="WP_008487627.1">
    <property type="nucleotide sequence ID" value="NZ_AMRG01000003.1"/>
</dbReference>
<keyword evidence="2" id="KW-1185">Reference proteome</keyword>
<name>K2KBT1_9GAMM</name>
<gene>
    <name evidence="1" type="ORF">A10D4_02950</name>
</gene>
<dbReference type="PATRIC" id="fig|740709.3.peg.592"/>
<organism evidence="1 2">
    <name type="scientific">Idiomarina xiamenensis 10-D-4</name>
    <dbReference type="NCBI Taxonomy" id="740709"/>
    <lineage>
        <taxon>Bacteria</taxon>
        <taxon>Pseudomonadati</taxon>
        <taxon>Pseudomonadota</taxon>
        <taxon>Gammaproteobacteria</taxon>
        <taxon>Alteromonadales</taxon>
        <taxon>Idiomarinaceae</taxon>
        <taxon>Idiomarina</taxon>
    </lineage>
</organism>
<proteinExistence type="predicted"/>
<reference evidence="1 2" key="1">
    <citation type="journal article" date="2012" name="J. Bacteriol.">
        <title>Genome Sequence of Idiomarina xiamenensis Type Strain 10-D-4.</title>
        <authorList>
            <person name="Lai Q."/>
            <person name="Wang L."/>
            <person name="Wang W."/>
            <person name="Shao Z."/>
        </authorList>
    </citation>
    <scope>NUCLEOTIDE SEQUENCE [LARGE SCALE GENOMIC DNA]</scope>
    <source>
        <strain evidence="1 2">10-D-4</strain>
    </source>
</reference>
<evidence type="ECO:0000313" key="2">
    <source>
        <dbReference type="Proteomes" id="UP000014115"/>
    </source>
</evidence>
<protein>
    <submittedName>
        <fullName evidence="1">Uncharacterized protein</fullName>
    </submittedName>
</protein>
<dbReference type="Proteomes" id="UP000014115">
    <property type="component" value="Unassembled WGS sequence"/>
</dbReference>
<dbReference type="AlphaFoldDB" id="K2KBT1"/>
<dbReference type="EMBL" id="AMRG01000003">
    <property type="protein sequence ID" value="EKE85268.1"/>
    <property type="molecule type" value="Genomic_DNA"/>
</dbReference>
<dbReference type="OrthoDB" id="6695259at2"/>
<dbReference type="STRING" id="740709.A10D4_02950"/>
<dbReference type="eggNOG" id="COG2430">
    <property type="taxonomic scope" value="Bacteria"/>
</dbReference>
<comment type="caution">
    <text evidence="1">The sequence shown here is derived from an EMBL/GenBank/DDBJ whole genome shotgun (WGS) entry which is preliminary data.</text>
</comment>